<dbReference type="InterPro" id="IPR014776">
    <property type="entry name" value="4pyrrole_Mease_sub2"/>
</dbReference>
<sequence>MASLYLVATPIGNLEDITLRALRILQEVDLIAAEDTRRTRELLAHYDLHTPLTSYHRHNQASKTPYLLKLLQEGRDIALVSDAGLPGISDPGEELVRQAVAAGITVVPIPGANAALAALVASGLPAGRFVFEGFLPRAGKERRKRMAALAAEERTLIFYEAPHRLVATLSDLLATLGERRLAVGRELTKKFETIWRGTLPEAVEHFRANPPRGEITLVVAGAGPAPLPAYDPARVAAEVAELEAAGLDRKEAMARVARRYGQPRREIYRACLQALKKGGEASLSK</sequence>
<dbReference type="InterPro" id="IPR008189">
    <property type="entry name" value="rRNA_ssu_MeTfrase_I"/>
</dbReference>
<evidence type="ECO:0000256" key="4">
    <source>
        <dbReference type="ARBA" id="ARBA00022679"/>
    </source>
</evidence>
<organism evidence="8 9">
    <name type="scientific">Neomoorella glycerini</name>
    <dbReference type="NCBI Taxonomy" id="55779"/>
    <lineage>
        <taxon>Bacteria</taxon>
        <taxon>Bacillati</taxon>
        <taxon>Bacillota</taxon>
        <taxon>Clostridia</taxon>
        <taxon>Neomoorellales</taxon>
        <taxon>Neomoorellaceae</taxon>
        <taxon>Neomoorella</taxon>
    </lineage>
</organism>
<keyword evidence="2 6" id="KW-0698">rRNA processing</keyword>
<dbReference type="CDD" id="cd11648">
    <property type="entry name" value="RsmI"/>
    <property type="match status" value="1"/>
</dbReference>
<dbReference type="AlphaFoldDB" id="A0A6I5ZRF5"/>
<dbReference type="GO" id="GO:0005737">
    <property type="term" value="C:cytoplasm"/>
    <property type="evidence" value="ECO:0007669"/>
    <property type="project" value="UniProtKB-SubCell"/>
</dbReference>
<dbReference type="Proteomes" id="UP000425916">
    <property type="component" value="Chromosome"/>
</dbReference>
<comment type="function">
    <text evidence="6">Catalyzes the 2'-O-methylation of the ribose of cytidine 1402 (C1402) in 16S rRNA.</text>
</comment>
<dbReference type="GO" id="GO:0070677">
    <property type="term" value="F:rRNA (cytosine-2'-O-)-methyltransferase activity"/>
    <property type="evidence" value="ECO:0007669"/>
    <property type="project" value="UniProtKB-UniRule"/>
</dbReference>
<protein>
    <recommendedName>
        <fullName evidence="6">Ribosomal RNA small subunit methyltransferase I</fullName>
        <ecNumber evidence="6">2.1.1.198</ecNumber>
    </recommendedName>
    <alternativeName>
        <fullName evidence="6">16S rRNA 2'-O-ribose C1402 methyltransferase</fullName>
    </alternativeName>
    <alternativeName>
        <fullName evidence="6">rRNA (cytidine-2'-O-)-methyltransferase RsmI</fullName>
    </alternativeName>
</protein>
<dbReference type="RefSeq" id="WP_156272636.1">
    <property type="nucleotide sequence ID" value="NZ_CP046244.1"/>
</dbReference>
<dbReference type="EMBL" id="CP046244">
    <property type="protein sequence ID" value="QGP92011.1"/>
    <property type="molecule type" value="Genomic_DNA"/>
</dbReference>
<evidence type="ECO:0000256" key="3">
    <source>
        <dbReference type="ARBA" id="ARBA00022603"/>
    </source>
</evidence>
<dbReference type="Pfam" id="PF00590">
    <property type="entry name" value="TP_methylase"/>
    <property type="match status" value="1"/>
</dbReference>
<keyword evidence="1 6" id="KW-0963">Cytoplasm</keyword>
<dbReference type="Gene3D" id="3.40.1010.10">
    <property type="entry name" value="Cobalt-precorrin-4 Transmethylase, Domain 1"/>
    <property type="match status" value="1"/>
</dbReference>
<dbReference type="InterPro" id="IPR018063">
    <property type="entry name" value="SAM_MeTrfase_RsmI_CS"/>
</dbReference>
<dbReference type="PIRSF" id="PIRSF005917">
    <property type="entry name" value="MTase_YraL"/>
    <property type="match status" value="1"/>
</dbReference>
<dbReference type="InterPro" id="IPR014777">
    <property type="entry name" value="4pyrrole_Mease_sub1"/>
</dbReference>
<keyword evidence="5 6" id="KW-0949">S-adenosyl-L-methionine</keyword>
<evidence type="ECO:0000259" key="7">
    <source>
        <dbReference type="Pfam" id="PF00590"/>
    </source>
</evidence>
<dbReference type="HAMAP" id="MF_01877">
    <property type="entry name" value="16SrRNA_methyltr_I"/>
    <property type="match status" value="1"/>
</dbReference>
<proteinExistence type="inferred from homology"/>
<evidence type="ECO:0000256" key="1">
    <source>
        <dbReference type="ARBA" id="ARBA00022490"/>
    </source>
</evidence>
<comment type="similarity">
    <text evidence="6">Belongs to the methyltransferase superfamily. RsmI family.</text>
</comment>
<dbReference type="PROSITE" id="PS01296">
    <property type="entry name" value="RSMI"/>
    <property type="match status" value="1"/>
</dbReference>
<dbReference type="PANTHER" id="PTHR46111">
    <property type="entry name" value="RIBOSOMAL RNA SMALL SUBUNIT METHYLTRANSFERASE I"/>
    <property type="match status" value="1"/>
</dbReference>
<reference evidence="8 9" key="1">
    <citation type="submission" date="2019-11" db="EMBL/GenBank/DDBJ databases">
        <title>Genome sequence of Moorella glycerini DSM11254.</title>
        <authorList>
            <person name="Poehlein A."/>
            <person name="Boeer T."/>
            <person name="Daniel R."/>
        </authorList>
    </citation>
    <scope>NUCLEOTIDE SEQUENCE [LARGE SCALE GENOMIC DNA]</scope>
    <source>
        <strain evidence="8 9">DSM 11254</strain>
    </source>
</reference>
<evidence type="ECO:0000256" key="5">
    <source>
        <dbReference type="ARBA" id="ARBA00022691"/>
    </source>
</evidence>
<dbReference type="OrthoDB" id="9809084at2"/>
<comment type="subcellular location">
    <subcellularLocation>
        <location evidence="6">Cytoplasm</location>
    </subcellularLocation>
</comment>
<feature type="domain" description="Tetrapyrrole methylase" evidence="7">
    <location>
        <begin position="4"/>
        <end position="202"/>
    </location>
</feature>
<dbReference type="Gene3D" id="3.30.950.10">
    <property type="entry name" value="Methyltransferase, Cobalt-precorrin-4 Transmethylase, Domain 2"/>
    <property type="match status" value="1"/>
</dbReference>
<dbReference type="NCBIfam" id="TIGR00096">
    <property type="entry name" value="16S rRNA (cytidine(1402)-2'-O)-methyltransferase"/>
    <property type="match status" value="1"/>
</dbReference>
<keyword evidence="9" id="KW-1185">Reference proteome</keyword>
<dbReference type="SUPFAM" id="SSF53790">
    <property type="entry name" value="Tetrapyrrole methylase"/>
    <property type="match status" value="1"/>
</dbReference>
<dbReference type="PANTHER" id="PTHR46111:SF1">
    <property type="entry name" value="RIBOSOMAL RNA SMALL SUBUNIT METHYLTRANSFERASE I"/>
    <property type="match status" value="1"/>
</dbReference>
<dbReference type="FunFam" id="3.30.950.10:FF:000002">
    <property type="entry name" value="Ribosomal RNA small subunit methyltransferase I"/>
    <property type="match status" value="1"/>
</dbReference>
<evidence type="ECO:0000313" key="9">
    <source>
        <dbReference type="Proteomes" id="UP000425916"/>
    </source>
</evidence>
<keyword evidence="4 6" id="KW-0808">Transferase</keyword>
<dbReference type="FunFam" id="3.40.1010.10:FF:000002">
    <property type="entry name" value="Ribosomal RNA small subunit methyltransferase I"/>
    <property type="match status" value="1"/>
</dbReference>
<evidence type="ECO:0000256" key="6">
    <source>
        <dbReference type="HAMAP-Rule" id="MF_01877"/>
    </source>
</evidence>
<dbReference type="InterPro" id="IPR035996">
    <property type="entry name" value="4pyrrol_Methylase_sf"/>
</dbReference>
<name>A0A6I5ZRF5_9FIRM</name>
<keyword evidence="3 6" id="KW-0489">Methyltransferase</keyword>
<dbReference type="InterPro" id="IPR000878">
    <property type="entry name" value="4pyrrol_Mease"/>
</dbReference>
<comment type="catalytic activity">
    <reaction evidence="6">
        <text>cytidine(1402) in 16S rRNA + S-adenosyl-L-methionine = 2'-O-methylcytidine(1402) in 16S rRNA + S-adenosyl-L-homocysteine + H(+)</text>
        <dbReference type="Rhea" id="RHEA:42924"/>
        <dbReference type="Rhea" id="RHEA-COMP:10285"/>
        <dbReference type="Rhea" id="RHEA-COMP:10286"/>
        <dbReference type="ChEBI" id="CHEBI:15378"/>
        <dbReference type="ChEBI" id="CHEBI:57856"/>
        <dbReference type="ChEBI" id="CHEBI:59789"/>
        <dbReference type="ChEBI" id="CHEBI:74495"/>
        <dbReference type="ChEBI" id="CHEBI:82748"/>
        <dbReference type="EC" id="2.1.1.198"/>
    </reaction>
</comment>
<evidence type="ECO:0000313" key="8">
    <source>
        <dbReference type="EMBL" id="QGP92011.1"/>
    </source>
</evidence>
<accession>A0A6I5ZRF5</accession>
<evidence type="ECO:0000256" key="2">
    <source>
        <dbReference type="ARBA" id="ARBA00022552"/>
    </source>
</evidence>
<dbReference type="EC" id="2.1.1.198" evidence="6"/>
<gene>
    <name evidence="6 8" type="primary">rsmI</name>
    <name evidence="8" type="ORF">MGLY_13660</name>
</gene>